<dbReference type="EMBL" id="BMAT01011002">
    <property type="protein sequence ID" value="GFR64817.1"/>
    <property type="molecule type" value="Genomic_DNA"/>
</dbReference>
<evidence type="ECO:0000313" key="1">
    <source>
        <dbReference type="EMBL" id="GFR64817.1"/>
    </source>
</evidence>
<gene>
    <name evidence="1" type="ORF">ElyMa_005515900</name>
</gene>
<dbReference type="Proteomes" id="UP000762676">
    <property type="component" value="Unassembled WGS sequence"/>
</dbReference>
<comment type="caution">
    <text evidence="1">The sequence shown here is derived from an EMBL/GenBank/DDBJ whole genome shotgun (WGS) entry which is preliminary data.</text>
</comment>
<reference evidence="1 2" key="1">
    <citation type="journal article" date="2021" name="Elife">
        <title>Chloroplast acquisition without the gene transfer in kleptoplastic sea slugs, Plakobranchus ocellatus.</title>
        <authorList>
            <person name="Maeda T."/>
            <person name="Takahashi S."/>
            <person name="Yoshida T."/>
            <person name="Shimamura S."/>
            <person name="Takaki Y."/>
            <person name="Nagai Y."/>
            <person name="Toyoda A."/>
            <person name="Suzuki Y."/>
            <person name="Arimoto A."/>
            <person name="Ishii H."/>
            <person name="Satoh N."/>
            <person name="Nishiyama T."/>
            <person name="Hasebe M."/>
            <person name="Maruyama T."/>
            <person name="Minagawa J."/>
            <person name="Obokata J."/>
            <person name="Shigenobu S."/>
        </authorList>
    </citation>
    <scope>NUCLEOTIDE SEQUENCE [LARGE SCALE GENOMIC DNA]</scope>
</reference>
<keyword evidence="2" id="KW-1185">Reference proteome</keyword>
<protein>
    <submittedName>
        <fullName evidence="1">Uncharacterized protein</fullName>
    </submittedName>
</protein>
<proteinExistence type="predicted"/>
<sequence>MRVDSPPWFENNIYSTKSLHGVYKVDFTHSTTYSLQSNSKNWVLDPCWYRATSDPLDSAGLKSHDHLKAAVLQGRRARVVADGFSATTRVVYLLDDYVLFQSALYLFPREGIFAAHVGIAYQLTSTTGTKHECVHKQTNSRFLNLAKPGLVDHIDWFVESRTYMEIYRSDLEGSPLLGEASDVLIAASTGSDFQIVFDILDPSSEHPVTMSVTVDNAIISRNDWSEVFEMLWSLLQDWSEVFVEVGDLLYITTTASDYQVQEVGGHRECPKLNLLISSTRGLSGMVYTLGYESTQQVWPFGTPTDGGVIRWFRRLG</sequence>
<accession>A0AAV4EVC4</accession>
<name>A0AAV4EVC4_9GAST</name>
<evidence type="ECO:0000313" key="2">
    <source>
        <dbReference type="Proteomes" id="UP000762676"/>
    </source>
</evidence>
<dbReference type="AlphaFoldDB" id="A0AAV4EVC4"/>
<organism evidence="1 2">
    <name type="scientific">Elysia marginata</name>
    <dbReference type="NCBI Taxonomy" id="1093978"/>
    <lineage>
        <taxon>Eukaryota</taxon>
        <taxon>Metazoa</taxon>
        <taxon>Spiralia</taxon>
        <taxon>Lophotrochozoa</taxon>
        <taxon>Mollusca</taxon>
        <taxon>Gastropoda</taxon>
        <taxon>Heterobranchia</taxon>
        <taxon>Euthyneura</taxon>
        <taxon>Panpulmonata</taxon>
        <taxon>Sacoglossa</taxon>
        <taxon>Placobranchoidea</taxon>
        <taxon>Plakobranchidae</taxon>
        <taxon>Elysia</taxon>
    </lineage>
</organism>